<name>A0A656JQZ4_PSESF</name>
<comment type="caution">
    <text evidence="3">The sequence shown here is derived from an EMBL/GenBank/DDBJ whole genome shotgun (WGS) entry which is preliminary data.</text>
</comment>
<feature type="non-terminal residue" evidence="3">
    <location>
        <position position="349"/>
    </location>
</feature>
<reference evidence="3 4" key="1">
    <citation type="journal article" date="2013" name="PLoS Pathog.">
        <title>Genomic analysis of the Kiwifruit pathogen Pseudomonas syringae pv. actinidiae provides insight into the origins of an emergent plant disease.</title>
        <authorList>
            <person name="McCann H.C."/>
            <person name="Rikkerink E.H."/>
            <person name="Bertels F."/>
            <person name="Fiers M."/>
            <person name="Lu A."/>
            <person name="Rees-George J."/>
            <person name="Andersen M.T."/>
            <person name="Gleave A.P."/>
            <person name="Haubold B."/>
            <person name="Wohlers M.W."/>
            <person name="Guttman D.S."/>
            <person name="Wang P.W."/>
            <person name="Straub C."/>
            <person name="Vanneste J.L."/>
            <person name="Rainey P.B."/>
            <person name="Templeton M.D."/>
        </authorList>
    </citation>
    <scope>NUCLEOTIDE SEQUENCE [LARGE SCALE GENOMIC DNA]</scope>
    <source>
        <strain evidence="3 4">ICMP 19096</strain>
    </source>
</reference>
<keyword evidence="1" id="KW-0175">Coiled coil</keyword>
<evidence type="ECO:0000313" key="3">
    <source>
        <dbReference type="EMBL" id="EPN47198.1"/>
    </source>
</evidence>
<feature type="coiled-coil region" evidence="1">
    <location>
        <begin position="123"/>
        <end position="150"/>
    </location>
</feature>
<feature type="domain" description="Mechanosensitive ion channel MscS porin" evidence="2">
    <location>
        <begin position="4"/>
        <end position="172"/>
    </location>
</feature>
<feature type="non-terminal residue" evidence="3">
    <location>
        <position position="1"/>
    </location>
</feature>
<evidence type="ECO:0000259" key="2">
    <source>
        <dbReference type="Pfam" id="PF12795"/>
    </source>
</evidence>
<organism evidence="3 4">
    <name type="scientific">Pseudomonas syringae pv. actinidiae ICMP 19096</name>
    <dbReference type="NCBI Taxonomy" id="1194405"/>
    <lineage>
        <taxon>Bacteria</taxon>
        <taxon>Pseudomonadati</taxon>
        <taxon>Pseudomonadota</taxon>
        <taxon>Gammaproteobacteria</taxon>
        <taxon>Pseudomonadales</taxon>
        <taxon>Pseudomonadaceae</taxon>
        <taxon>Pseudomonas</taxon>
        <taxon>Pseudomonas syringae</taxon>
    </lineage>
</organism>
<gene>
    <name evidence="3" type="ORF">A245_31403</name>
</gene>
<evidence type="ECO:0000313" key="4">
    <source>
        <dbReference type="Proteomes" id="UP000018849"/>
    </source>
</evidence>
<accession>A0A656JQZ4</accession>
<dbReference type="AlphaFoldDB" id="A0A656JQZ4"/>
<dbReference type="EMBL" id="AOKF01002674">
    <property type="protein sequence ID" value="EPN47198.1"/>
    <property type="molecule type" value="Genomic_DNA"/>
</dbReference>
<proteinExistence type="predicted"/>
<sequence>KESKVVAVAQRYGGLDVPQLEQLLSQRSTQQSDLQSELNEANSLAITAQTRPERAQTEISANQTRIQQINAILKNGKDNGKTLSADQRNLLNAELASINALNLLRRQELAGNSQLQDLGNSQHDLLTEKVARQEQEIQDLQTLINDKRRAQSQKTVADLSLEAQKSGGSSLLATESAANLKLSDYLLRGTDRLNELTQQNLKTKQQLDNLTQTDQALSEQINVLSGSLLLSKILYKQKQSLPHLELDKGLADEIANIRLYQFDVNQQREQMSTPTAYVERLLATQPPENVTPQLRRTLLDLAITRSDLLERLNRELSALLNESITLQLNQKQLTSTAVGLRSTLDEQMF</sequence>
<dbReference type="Pfam" id="PF12795">
    <property type="entry name" value="MscS_porin"/>
    <property type="match status" value="1"/>
</dbReference>
<protein>
    <recommendedName>
        <fullName evidence="2">Mechanosensitive ion channel MscS porin domain-containing protein</fullName>
    </recommendedName>
</protein>
<dbReference type="InterPro" id="IPR024393">
    <property type="entry name" value="MscS_porin"/>
</dbReference>
<evidence type="ECO:0000256" key="1">
    <source>
        <dbReference type="SAM" id="Coils"/>
    </source>
</evidence>
<dbReference type="Proteomes" id="UP000018849">
    <property type="component" value="Unassembled WGS sequence"/>
</dbReference>